<feature type="binding site" evidence="5">
    <location>
        <position position="230"/>
    </location>
    <ligand>
        <name>S-adenosyl-L-methionine</name>
        <dbReference type="ChEBI" id="CHEBI:59789"/>
    </ligand>
</feature>
<dbReference type="Gene3D" id="1.10.940.10">
    <property type="entry name" value="NusB-like"/>
    <property type="match status" value="1"/>
</dbReference>
<accession>A0AA35TWL7</accession>
<evidence type="ECO:0000256" key="2">
    <source>
        <dbReference type="ARBA" id="ARBA00022679"/>
    </source>
</evidence>
<dbReference type="InterPro" id="IPR049560">
    <property type="entry name" value="MeTrfase_RsmB-F_NOP2_cat"/>
</dbReference>
<dbReference type="AlphaFoldDB" id="A0AA35TWL7"/>
<evidence type="ECO:0000313" key="8">
    <source>
        <dbReference type="Proteomes" id="UP001174909"/>
    </source>
</evidence>
<evidence type="ECO:0000256" key="5">
    <source>
        <dbReference type="PROSITE-ProRule" id="PRU01023"/>
    </source>
</evidence>
<reference evidence="7" key="1">
    <citation type="submission" date="2023-03" db="EMBL/GenBank/DDBJ databases">
        <authorList>
            <person name="Steffen K."/>
            <person name="Cardenas P."/>
        </authorList>
    </citation>
    <scope>NUCLEOTIDE SEQUENCE</scope>
</reference>
<proteinExistence type="inferred from homology"/>
<dbReference type="Pfam" id="PF01189">
    <property type="entry name" value="Methyltr_RsmB-F"/>
    <property type="match status" value="1"/>
</dbReference>
<dbReference type="GO" id="GO:0008173">
    <property type="term" value="F:RNA methyltransferase activity"/>
    <property type="evidence" value="ECO:0007669"/>
    <property type="project" value="InterPro"/>
</dbReference>
<comment type="similarity">
    <text evidence="5">Belongs to the class I-like SAM-binding methyltransferase superfamily. RsmB/NOP family.</text>
</comment>
<dbReference type="PANTHER" id="PTHR22807:SF61">
    <property type="entry name" value="NOL1_NOP2_SUN FAMILY PROTEIN _ ANTITERMINATION NUSB DOMAIN-CONTAINING PROTEIN"/>
    <property type="match status" value="1"/>
</dbReference>
<evidence type="ECO:0000256" key="1">
    <source>
        <dbReference type="ARBA" id="ARBA00022603"/>
    </source>
</evidence>
<gene>
    <name evidence="7" type="ORF">GBAR_LOCUS30184</name>
</gene>
<evidence type="ECO:0000259" key="6">
    <source>
        <dbReference type="PROSITE" id="PS51686"/>
    </source>
</evidence>
<sequence length="352" mass="37419">MRWVRLLRRGRTLDQALTAAPGLDALSPRDVAFARLLLLTTLRRLGQIDAFLAGLMDRPLPARRGPVQDVLGSAYGDARCRAIAEAHLKEPPLDLSPVTDTEDRAEALCAALAAERLPGGTLRLRGAGEVTRLAGYEAGEWWVQDAAAALPARLFGPVAGKQVLEIGAAPGGKTAQLAAAGARVTAVDRSAPRLARLRENLARLHLEAEIVEADALDWHPAAQAHLVLLDAPCAATGTIRRHPDILHGRRPADVARLAELQGRLLARAAAMVAPGGLLVYASCSLQPEECERRVDAFLAEAPDFARLPVCPGELAGVGEAITTAGDLRTLPCHWAKDGGMDGFYAARLRHLG</sequence>
<dbReference type="SUPFAM" id="SSF48013">
    <property type="entry name" value="NusB-like"/>
    <property type="match status" value="1"/>
</dbReference>
<comment type="caution">
    <text evidence="7">The sequence shown here is derived from an EMBL/GenBank/DDBJ whole genome shotgun (WGS) entry which is preliminary data.</text>
</comment>
<dbReference type="GO" id="GO:0001510">
    <property type="term" value="P:RNA methylation"/>
    <property type="evidence" value="ECO:0007669"/>
    <property type="project" value="InterPro"/>
</dbReference>
<dbReference type="CDD" id="cd02440">
    <property type="entry name" value="AdoMet_MTases"/>
    <property type="match status" value="1"/>
</dbReference>
<feature type="binding site" evidence="5">
    <location>
        <position position="214"/>
    </location>
    <ligand>
        <name>S-adenosyl-L-methionine</name>
        <dbReference type="ChEBI" id="CHEBI:59789"/>
    </ligand>
</feature>
<keyword evidence="4 5" id="KW-0694">RNA-binding</keyword>
<name>A0AA35TWL7_GEOBA</name>
<dbReference type="InterPro" id="IPR035926">
    <property type="entry name" value="NusB-like_sf"/>
</dbReference>
<dbReference type="InterPro" id="IPR023267">
    <property type="entry name" value="RCMT"/>
</dbReference>
<organism evidence="7 8">
    <name type="scientific">Geodia barretti</name>
    <name type="common">Barrett's horny sponge</name>
    <dbReference type="NCBI Taxonomy" id="519541"/>
    <lineage>
        <taxon>Eukaryota</taxon>
        <taxon>Metazoa</taxon>
        <taxon>Porifera</taxon>
        <taxon>Demospongiae</taxon>
        <taxon>Heteroscleromorpha</taxon>
        <taxon>Tetractinellida</taxon>
        <taxon>Astrophorina</taxon>
        <taxon>Geodiidae</taxon>
        <taxon>Geodia</taxon>
    </lineage>
</organism>
<dbReference type="InterPro" id="IPR001678">
    <property type="entry name" value="MeTrfase_RsmB-F_NOP2_dom"/>
</dbReference>
<protein>
    <submittedName>
        <fullName evidence="7">Ribosomal RNA small subunit methyltransferase B</fullName>
    </submittedName>
</protein>
<comment type="caution">
    <text evidence="5">Lacks conserved residue(s) required for the propagation of feature annotation.</text>
</comment>
<dbReference type="PANTHER" id="PTHR22807">
    <property type="entry name" value="NOP2 YEAST -RELATED NOL1/NOP2/FMU SUN DOMAIN-CONTAINING"/>
    <property type="match status" value="1"/>
</dbReference>
<feature type="binding site" evidence="5">
    <location>
        <position position="188"/>
    </location>
    <ligand>
        <name>S-adenosyl-L-methionine</name>
        <dbReference type="ChEBI" id="CHEBI:59789"/>
    </ligand>
</feature>
<feature type="active site" description="Nucleophile" evidence="5">
    <location>
        <position position="283"/>
    </location>
</feature>
<dbReference type="EMBL" id="CASHTH010004267">
    <property type="protein sequence ID" value="CAI8055263.1"/>
    <property type="molecule type" value="Genomic_DNA"/>
</dbReference>
<keyword evidence="1 5" id="KW-0489">Methyltransferase</keyword>
<evidence type="ECO:0000256" key="4">
    <source>
        <dbReference type="ARBA" id="ARBA00022884"/>
    </source>
</evidence>
<keyword evidence="8" id="KW-1185">Reference proteome</keyword>
<keyword evidence="3 5" id="KW-0949">S-adenosyl-L-methionine</keyword>
<dbReference type="Proteomes" id="UP001174909">
    <property type="component" value="Unassembled WGS sequence"/>
</dbReference>
<feature type="domain" description="SAM-dependent MTase RsmB/NOP-type" evidence="6">
    <location>
        <begin position="59"/>
        <end position="351"/>
    </location>
</feature>
<dbReference type="SUPFAM" id="SSF53335">
    <property type="entry name" value="S-adenosyl-L-methionine-dependent methyltransferases"/>
    <property type="match status" value="1"/>
</dbReference>
<dbReference type="GO" id="GO:0003723">
    <property type="term" value="F:RNA binding"/>
    <property type="evidence" value="ECO:0007669"/>
    <property type="project" value="UniProtKB-UniRule"/>
</dbReference>
<dbReference type="PROSITE" id="PS51686">
    <property type="entry name" value="SAM_MT_RSMB_NOP"/>
    <property type="match status" value="1"/>
</dbReference>
<dbReference type="Gene3D" id="3.40.50.150">
    <property type="entry name" value="Vaccinia Virus protein VP39"/>
    <property type="match status" value="1"/>
</dbReference>
<evidence type="ECO:0000313" key="7">
    <source>
        <dbReference type="EMBL" id="CAI8055263.1"/>
    </source>
</evidence>
<keyword evidence="2 5" id="KW-0808">Transferase</keyword>
<dbReference type="PRINTS" id="PR02008">
    <property type="entry name" value="RCMTFAMILY"/>
</dbReference>
<dbReference type="InterPro" id="IPR029063">
    <property type="entry name" value="SAM-dependent_MTases_sf"/>
</dbReference>
<evidence type="ECO:0000256" key="3">
    <source>
        <dbReference type="ARBA" id="ARBA00022691"/>
    </source>
</evidence>